<dbReference type="PANTHER" id="PTHR32347">
    <property type="entry name" value="EFFLUX SYSTEM COMPONENT YKNX-RELATED"/>
    <property type="match status" value="1"/>
</dbReference>
<dbReference type="PANTHER" id="PTHR32347:SF23">
    <property type="entry name" value="BLL5650 PROTEIN"/>
    <property type="match status" value="1"/>
</dbReference>
<evidence type="ECO:0000256" key="1">
    <source>
        <dbReference type="ARBA" id="ARBA00004196"/>
    </source>
</evidence>
<dbReference type="SUPFAM" id="SSF111369">
    <property type="entry name" value="HlyD-like secretion proteins"/>
    <property type="match status" value="1"/>
</dbReference>
<comment type="subcellular location">
    <subcellularLocation>
        <location evidence="1">Cell envelope</location>
    </subcellularLocation>
</comment>
<dbReference type="InterPro" id="IPR058636">
    <property type="entry name" value="Beta-barrel_YknX"/>
</dbReference>
<gene>
    <name evidence="5" type="ORF">P6N53_05720</name>
</gene>
<dbReference type="AlphaFoldDB" id="A0AAW7ZD64"/>
<protein>
    <submittedName>
        <fullName evidence="5">HlyD family efflux transporter periplasmic adaptor subunit</fullName>
    </submittedName>
</protein>
<accession>A0AAW7ZD64</accession>
<evidence type="ECO:0000313" key="5">
    <source>
        <dbReference type="EMBL" id="MDO7786720.1"/>
    </source>
</evidence>
<evidence type="ECO:0000256" key="2">
    <source>
        <dbReference type="ARBA" id="ARBA00023054"/>
    </source>
</evidence>
<reference evidence="5" key="2">
    <citation type="submission" date="2023-03" db="EMBL/GenBank/DDBJ databases">
        <authorList>
            <person name="Zhang Z."/>
        </authorList>
    </citation>
    <scope>NUCLEOTIDE SEQUENCE</scope>
    <source>
        <strain evidence="5">DSA</strain>
    </source>
</reference>
<organism evidence="5 6">
    <name type="scientific">Desulforamulus aquiferis</name>
    <dbReference type="NCBI Taxonomy" id="1397668"/>
    <lineage>
        <taxon>Bacteria</taxon>
        <taxon>Bacillati</taxon>
        <taxon>Bacillota</taxon>
        <taxon>Clostridia</taxon>
        <taxon>Eubacteriales</taxon>
        <taxon>Peptococcaceae</taxon>
        <taxon>Desulforamulus</taxon>
    </lineage>
</organism>
<dbReference type="InterPro" id="IPR059052">
    <property type="entry name" value="HH_YbhG-like"/>
</dbReference>
<feature type="domain" description="YknX-like beta-barrel" evidence="4">
    <location>
        <begin position="251"/>
        <end position="320"/>
    </location>
</feature>
<dbReference type="GO" id="GO:0019898">
    <property type="term" value="C:extrinsic component of membrane"/>
    <property type="evidence" value="ECO:0007669"/>
    <property type="project" value="InterPro"/>
</dbReference>
<dbReference type="Gene3D" id="2.40.30.170">
    <property type="match status" value="1"/>
</dbReference>
<dbReference type="EMBL" id="JARPTC010000007">
    <property type="protein sequence ID" value="MDO7786720.1"/>
    <property type="molecule type" value="Genomic_DNA"/>
</dbReference>
<dbReference type="InterPro" id="IPR050465">
    <property type="entry name" value="UPF0194_transport"/>
</dbReference>
<evidence type="ECO:0000259" key="4">
    <source>
        <dbReference type="Pfam" id="PF25990"/>
    </source>
</evidence>
<feature type="domain" description="YbhG-like alpha-helical hairpin" evidence="3">
    <location>
        <begin position="91"/>
        <end position="204"/>
    </location>
</feature>
<dbReference type="GO" id="GO:1990195">
    <property type="term" value="C:macrolide transmembrane transporter complex"/>
    <property type="evidence" value="ECO:0007669"/>
    <property type="project" value="InterPro"/>
</dbReference>
<dbReference type="Pfam" id="PF25881">
    <property type="entry name" value="HH_YBHG"/>
    <property type="match status" value="1"/>
</dbReference>
<dbReference type="RefSeq" id="WP_304541806.1">
    <property type="nucleotide sequence ID" value="NZ_JARPTC010000007.1"/>
</dbReference>
<dbReference type="InterPro" id="IPR030190">
    <property type="entry name" value="MacA_alpha-hairpin_sf"/>
</dbReference>
<evidence type="ECO:0000313" key="6">
    <source>
        <dbReference type="Proteomes" id="UP001172911"/>
    </source>
</evidence>
<sequence>MKKNLARLVVVALLVVGVLGYLGYDYYVGEKDSRLTVSGTIEVTKVELSAKVPGTLGGISVKSGDSLTKDQLVAEIIRNDLEAQKERDSLGVFKAEAQLADLTSGARVQEIKEVSAQVNIALAGLEKAKADYLRGEELLKEGAMTTDQFEKLSTELTIKESQLEAAQAKLNLLQSGSRPEAIRAATIEMERTKAVLKASEALLEDTKIYSPFDGTVLAKNREEGEFVPAGASVVSLANLKDMWIKVYVPTDDLPKVKLGQQVSFTVSGSDASFQGTIEEIATQGEFTPKTIQTKKERTNIVYGVKIRIDDQQGILKPGMPADVTF</sequence>
<keyword evidence="6" id="KW-1185">Reference proteome</keyword>
<dbReference type="Gene3D" id="6.10.140.1990">
    <property type="match status" value="1"/>
</dbReference>
<evidence type="ECO:0000259" key="3">
    <source>
        <dbReference type="Pfam" id="PF25881"/>
    </source>
</evidence>
<reference evidence="5" key="1">
    <citation type="journal article" date="2023" name="J. Hazard. Mater.">
        <title>Anaerobic biodegradation of pyrene and benzo[a]pyrene by a new sulfate-reducing Desulforamulus aquiferis strain DSA.</title>
        <authorList>
            <person name="Zhang Z."/>
            <person name="Sun J."/>
            <person name="Gong X."/>
            <person name="Wang C."/>
            <person name="Wang H."/>
        </authorList>
    </citation>
    <scope>NUCLEOTIDE SEQUENCE</scope>
    <source>
        <strain evidence="5">DSA</strain>
    </source>
</reference>
<keyword evidence="2" id="KW-0175">Coiled coil</keyword>
<dbReference type="GO" id="GO:1990961">
    <property type="term" value="P:xenobiotic detoxification by transmembrane export across the plasma membrane"/>
    <property type="evidence" value="ECO:0007669"/>
    <property type="project" value="InterPro"/>
</dbReference>
<dbReference type="Proteomes" id="UP001172911">
    <property type="component" value="Unassembled WGS sequence"/>
</dbReference>
<proteinExistence type="predicted"/>
<comment type="caution">
    <text evidence="5">The sequence shown here is derived from an EMBL/GenBank/DDBJ whole genome shotgun (WGS) entry which is preliminary data.</text>
</comment>
<dbReference type="GO" id="GO:0030313">
    <property type="term" value="C:cell envelope"/>
    <property type="evidence" value="ECO:0007669"/>
    <property type="project" value="UniProtKB-SubCell"/>
</dbReference>
<dbReference type="Pfam" id="PF25990">
    <property type="entry name" value="Beta-barrel_YknX"/>
    <property type="match status" value="1"/>
</dbReference>
<name>A0AAW7ZD64_9FIRM</name>
<dbReference type="Gene3D" id="2.40.50.100">
    <property type="match status" value="1"/>
</dbReference>